<dbReference type="AlphaFoldDB" id="A0A3D9ZVJ5"/>
<sequence length="106" mass="12050">MNRSVIVARIKPGEEKSVARIFAESDATDLPHDLGVKTRSLYSLGDLYLHVIEFRDDPSEALRKGPALPGFQQISEDLRAYIQPYDPKTWKSPADAVAREFYNWRG</sequence>
<gene>
    <name evidence="1" type="ORF">DFJ67_7411</name>
</gene>
<dbReference type="InterPro" id="IPR038474">
    <property type="entry name" value="Polyketide_synth_cyclase_sf"/>
</dbReference>
<dbReference type="InterPro" id="IPR006765">
    <property type="entry name" value="Polyketide_synth_cyclase"/>
</dbReference>
<evidence type="ECO:0000313" key="1">
    <source>
        <dbReference type="EMBL" id="REG01329.1"/>
    </source>
</evidence>
<proteinExistence type="predicted"/>
<comment type="caution">
    <text evidence="1">The sequence shown here is derived from an EMBL/GenBank/DDBJ whole genome shotgun (WGS) entry which is preliminary data.</text>
</comment>
<accession>A0A3D9ZVJ5</accession>
<dbReference type="Pfam" id="PF04673">
    <property type="entry name" value="Cyclase_polyket"/>
    <property type="match status" value="1"/>
</dbReference>
<dbReference type="OrthoDB" id="4147507at2"/>
<evidence type="ECO:0000313" key="2">
    <source>
        <dbReference type="Proteomes" id="UP000256913"/>
    </source>
</evidence>
<organism evidence="1 2">
    <name type="scientific">Asanoa ferruginea</name>
    <dbReference type="NCBI Taxonomy" id="53367"/>
    <lineage>
        <taxon>Bacteria</taxon>
        <taxon>Bacillati</taxon>
        <taxon>Actinomycetota</taxon>
        <taxon>Actinomycetes</taxon>
        <taxon>Micromonosporales</taxon>
        <taxon>Micromonosporaceae</taxon>
        <taxon>Asanoa</taxon>
    </lineage>
</organism>
<keyword evidence="2" id="KW-1185">Reference proteome</keyword>
<dbReference type="EMBL" id="QUMQ01000001">
    <property type="protein sequence ID" value="REG01329.1"/>
    <property type="molecule type" value="Genomic_DNA"/>
</dbReference>
<name>A0A3D9ZVJ5_9ACTN</name>
<dbReference type="Gene3D" id="3.30.70.1090">
    <property type="entry name" value="Dimeric alpha+beta barrel"/>
    <property type="match status" value="1"/>
</dbReference>
<dbReference type="GO" id="GO:0030639">
    <property type="term" value="P:polyketide biosynthetic process"/>
    <property type="evidence" value="ECO:0007669"/>
    <property type="project" value="InterPro"/>
</dbReference>
<protein>
    <submittedName>
        <fullName evidence="1">Cyclase</fullName>
    </submittedName>
</protein>
<dbReference type="RefSeq" id="WP_116073508.1">
    <property type="nucleotide sequence ID" value="NZ_BONB01000065.1"/>
</dbReference>
<dbReference type="InterPro" id="IPR011008">
    <property type="entry name" value="Dimeric_a/b-barrel"/>
</dbReference>
<reference evidence="1 2" key="1">
    <citation type="submission" date="2018-08" db="EMBL/GenBank/DDBJ databases">
        <title>Sequencing the genomes of 1000 actinobacteria strains.</title>
        <authorList>
            <person name="Klenk H.-P."/>
        </authorList>
    </citation>
    <scope>NUCLEOTIDE SEQUENCE [LARGE SCALE GENOMIC DNA]</scope>
    <source>
        <strain evidence="1 2">DSM 44099</strain>
    </source>
</reference>
<dbReference type="SUPFAM" id="SSF54909">
    <property type="entry name" value="Dimeric alpha+beta barrel"/>
    <property type="match status" value="1"/>
</dbReference>
<dbReference type="Proteomes" id="UP000256913">
    <property type="component" value="Unassembled WGS sequence"/>
</dbReference>